<organism evidence="1 2">
    <name type="scientific">Frankliniella occidentalis</name>
    <name type="common">Western flower thrips</name>
    <name type="synonym">Euthrips occidentalis</name>
    <dbReference type="NCBI Taxonomy" id="133901"/>
    <lineage>
        <taxon>Eukaryota</taxon>
        <taxon>Metazoa</taxon>
        <taxon>Ecdysozoa</taxon>
        <taxon>Arthropoda</taxon>
        <taxon>Hexapoda</taxon>
        <taxon>Insecta</taxon>
        <taxon>Pterygota</taxon>
        <taxon>Neoptera</taxon>
        <taxon>Paraneoptera</taxon>
        <taxon>Thysanoptera</taxon>
        <taxon>Terebrantia</taxon>
        <taxon>Thripoidea</taxon>
        <taxon>Thripidae</taxon>
        <taxon>Frankliniella</taxon>
    </lineage>
</organism>
<keyword evidence="1" id="KW-1185">Reference proteome</keyword>
<dbReference type="AlphaFoldDB" id="A0A9C6XQZ6"/>
<dbReference type="KEGG" id="foc:127750380"/>
<evidence type="ECO:0000313" key="1">
    <source>
        <dbReference type="Proteomes" id="UP000504606"/>
    </source>
</evidence>
<name>A0A9C6XQZ6_FRAOC</name>
<protein>
    <submittedName>
        <fullName evidence="2">Uncharacterized protein</fullName>
    </submittedName>
</protein>
<gene>
    <name evidence="2" type="primary">LOC127750380</name>
</gene>
<dbReference type="GeneID" id="127750380"/>
<dbReference type="RefSeq" id="XP_052127935.1">
    <property type="nucleotide sequence ID" value="XM_052271975.1"/>
</dbReference>
<sequence>MFFLKDIIKPKNTSSNFSAVTSPLPPPAHCSVSLPSTSSSCSSLSLSSASFLQQSPSTSTSSSTFLELADPDDPLPAALLAAEDFASSIEVPVAVCSQRNTTFQNPGTAESLRSAAAQINPARTVPPCDIGKKRVRQSQEEVDQLKRSKDDLSSLTSSLTSALNSIAAPQPASATPPPPLTAAEKAKFSPQVELLIGSVSVALNKVPVERQVNCIIEMLQVAGKYSE</sequence>
<proteinExistence type="predicted"/>
<accession>A0A9C6XQZ6</accession>
<dbReference type="Proteomes" id="UP000504606">
    <property type="component" value="Unplaced"/>
</dbReference>
<reference evidence="2" key="1">
    <citation type="submission" date="2025-08" db="UniProtKB">
        <authorList>
            <consortium name="RefSeq"/>
        </authorList>
    </citation>
    <scope>IDENTIFICATION</scope>
    <source>
        <tissue evidence="2">Whole organism</tissue>
    </source>
</reference>
<evidence type="ECO:0000313" key="2">
    <source>
        <dbReference type="RefSeq" id="XP_052127935.1"/>
    </source>
</evidence>